<evidence type="ECO:0000313" key="2">
    <source>
        <dbReference type="Proteomes" id="UP000663722"/>
    </source>
</evidence>
<organism evidence="1 2">
    <name type="scientific">Desulfonema magnum</name>
    <dbReference type="NCBI Taxonomy" id="45655"/>
    <lineage>
        <taxon>Bacteria</taxon>
        <taxon>Pseudomonadati</taxon>
        <taxon>Thermodesulfobacteriota</taxon>
        <taxon>Desulfobacteria</taxon>
        <taxon>Desulfobacterales</taxon>
        <taxon>Desulfococcaceae</taxon>
        <taxon>Desulfonema</taxon>
    </lineage>
</organism>
<proteinExistence type="predicted"/>
<name>A0A975GPX6_9BACT</name>
<dbReference type="Proteomes" id="UP000663722">
    <property type="component" value="Chromosome"/>
</dbReference>
<keyword evidence="2" id="KW-1185">Reference proteome</keyword>
<reference evidence="1" key="1">
    <citation type="journal article" date="2021" name="Microb. Physiol.">
        <title>Proteogenomic Insights into the Physiology of Marine, Sulfate-Reducing, Filamentous Desulfonema limicola and Desulfonema magnum.</title>
        <authorList>
            <person name="Schnaars V."/>
            <person name="Wohlbrand L."/>
            <person name="Scheve S."/>
            <person name="Hinrichs C."/>
            <person name="Reinhardt R."/>
            <person name="Rabus R."/>
        </authorList>
    </citation>
    <scope>NUCLEOTIDE SEQUENCE</scope>
    <source>
        <strain evidence="1">4be13</strain>
    </source>
</reference>
<gene>
    <name evidence="1" type="ORF">dnm_053290</name>
</gene>
<dbReference type="EMBL" id="CP061800">
    <property type="protein sequence ID" value="QTA89279.1"/>
    <property type="molecule type" value="Genomic_DNA"/>
</dbReference>
<dbReference type="KEGG" id="dmm:dnm_053290"/>
<evidence type="ECO:0000313" key="1">
    <source>
        <dbReference type="EMBL" id="QTA89279.1"/>
    </source>
</evidence>
<accession>A0A975GPX6</accession>
<sequence>MLVCGSELAYNKKLSNVLNYKFNVKLFFDHTEDYEIWYETPSSTARRSHVKYTFNQFVRL</sequence>
<protein>
    <submittedName>
        <fullName evidence="1">Uncharacterized protein</fullName>
    </submittedName>
</protein>
<dbReference type="AlphaFoldDB" id="A0A975GPX6"/>